<evidence type="ECO:0000256" key="15">
    <source>
        <dbReference type="PROSITE-ProRule" id="PRU00277"/>
    </source>
</evidence>
<keyword evidence="11 16" id="KW-0175">Coiled coil</keyword>
<dbReference type="OMA" id="RKCRDAW"/>
<feature type="region of interest" description="Disordered" evidence="17">
    <location>
        <begin position="1134"/>
        <end position="1401"/>
    </location>
</feature>
<dbReference type="GeneTree" id="ENSGT00530000064286"/>
<proteinExistence type="inferred from homology"/>
<evidence type="ECO:0000313" key="19">
    <source>
        <dbReference type="Ensembl" id="ENSPLOP00000021605.1"/>
    </source>
</evidence>
<accession>A0A8C8XLT5</accession>
<feature type="compositionally biased region" description="Basic and acidic residues" evidence="17">
    <location>
        <begin position="187"/>
        <end position="196"/>
    </location>
</feature>
<comment type="subcellular location">
    <subcellularLocation>
        <location evidence="2">Cell projection</location>
        <location evidence="2">Axon</location>
    </subcellularLocation>
    <subcellularLocation>
        <location evidence="3">Cytoplasm</location>
    </subcellularLocation>
    <subcellularLocation>
        <location evidence="1">Early endosome</location>
    </subcellularLocation>
</comment>
<dbReference type="FunFam" id="3.10.50.40:FF:000020">
    <property type="entry name" value="Peptidylprolyl isomerase"/>
    <property type="match status" value="1"/>
</dbReference>
<feature type="region of interest" description="Disordered" evidence="17">
    <location>
        <begin position="28"/>
        <end position="58"/>
    </location>
</feature>
<feature type="compositionally biased region" description="Pro residues" evidence="17">
    <location>
        <begin position="1242"/>
        <end position="1251"/>
    </location>
</feature>
<keyword evidence="9" id="KW-0967">Endosome</keyword>
<protein>
    <recommendedName>
        <fullName evidence="15">peptidylprolyl isomerase</fullName>
        <ecNumber evidence="15">5.2.1.8</ecNumber>
    </recommendedName>
</protein>
<dbReference type="Pfam" id="PF23649">
    <property type="entry name" value="FKBP15"/>
    <property type="match status" value="1"/>
</dbReference>
<dbReference type="Gene3D" id="3.10.50.40">
    <property type="match status" value="1"/>
</dbReference>
<feature type="domain" description="PPIase FKBP-type" evidence="18">
    <location>
        <begin position="405"/>
        <end position="498"/>
    </location>
</feature>
<keyword evidence="15" id="KW-0697">Rotamase</keyword>
<keyword evidence="5" id="KW-0813">Transport</keyword>
<evidence type="ECO:0000259" key="18">
    <source>
        <dbReference type="PROSITE" id="PS50059"/>
    </source>
</evidence>
<dbReference type="InterPro" id="IPR056598">
    <property type="entry name" value="FKBP-15_dom"/>
</dbReference>
<feature type="region of interest" description="Disordered" evidence="17">
    <location>
        <begin position="501"/>
        <end position="545"/>
    </location>
</feature>
<dbReference type="PANTHER" id="PTHR44927">
    <property type="entry name" value="FK506-BINDING PROTEIN 15"/>
    <property type="match status" value="1"/>
</dbReference>
<evidence type="ECO:0000256" key="7">
    <source>
        <dbReference type="ARBA" id="ARBA00022553"/>
    </source>
</evidence>
<evidence type="ECO:0000256" key="10">
    <source>
        <dbReference type="ARBA" id="ARBA00022990"/>
    </source>
</evidence>
<dbReference type="InterPro" id="IPR001179">
    <property type="entry name" value="PPIase_FKBP_dom"/>
</dbReference>
<feature type="coiled-coil region" evidence="16">
    <location>
        <begin position="1027"/>
        <end position="1068"/>
    </location>
</feature>
<evidence type="ECO:0000256" key="17">
    <source>
        <dbReference type="SAM" id="MobiDB-lite"/>
    </source>
</evidence>
<comment type="catalytic activity">
    <reaction evidence="15">
        <text>[protein]-peptidylproline (omega=180) = [protein]-peptidylproline (omega=0)</text>
        <dbReference type="Rhea" id="RHEA:16237"/>
        <dbReference type="Rhea" id="RHEA-COMP:10747"/>
        <dbReference type="Rhea" id="RHEA-COMP:10748"/>
        <dbReference type="ChEBI" id="CHEBI:83833"/>
        <dbReference type="ChEBI" id="CHEBI:83834"/>
        <dbReference type="EC" id="5.2.1.8"/>
    </reaction>
</comment>
<feature type="region of interest" description="Disordered" evidence="17">
    <location>
        <begin position="181"/>
        <end position="200"/>
    </location>
</feature>
<sequence>MSLWGLTESAVLQSASLGPFLLSQSGLESHGGSLSRRRKDCSCAKGGRGRGGGGGGGGGVAYLPDPVLPPAPPSWNLNPSPIARLFGSPLHLCPARRVHDSHRGRGFLPLPRPLPRWPIPAQDFGAPADFTASAGWRSFTSLARVPARPSHLPFPHLLQTLGPSRPINRARVRPAGKQHAAAAFHDVSGERPRKPSDFPPCGWVKGTAMFGAGDEDDTDFLSPSGGARLASLFGLDQASAGHGNEFFQYTAPKQPKKGQGTAATGNPATPKPAPSTTGTSTVLVATAVHAYRYTNGQYVKQGKFGAAVLGNHTAREYRILLYISQQQPVTVARIHLNFELMVRPNNYSTFYDDQRQNWSIMFESEKAAVEFNKQVCIAKCNSTPSLDAVLCQDLVVVEGPAVEVGDSLEVAYTSWLFQNHVLGQVLDSTANKDKLLRLKLGSGKVIKAWEDGMLGMKKGGKRLLVIPPACAAGSEGVTGWTQSPDSILVYEVEMRRVKFARDSGSDGHSVSSRDSAAPSPIPGADSLSADPVVSPPTSVPFKSGEPALRIKSNSLNEQLTVNTNPDTVKAKLISRMAKMGQPMLPILPPQLDSNDSEIEEVNTVQGAGQPVATPSMQPSHQPAHPVLPQMTSQAPQPSVSGLQAPSAALMQVASLDSHSAVSGNAQSFQPYAGMQAYAYPHASAVTSQLQPARPLYPTPLSQSPHFQGSSDMASFLMTEARQHNTEIRMAVSKVADKMDHLMTKVEELQKHSAGNSLLLPSMSVTMETSMIMGNIQRIIQENERLKQEILEKSSRIEEQNDKISELIERNQRYVEQSNLMMEKRNNSLQTATENTQARVLHAEQEKAKVTEELTAATAQVSRLQLKVTAHQKKEAELQMQLTESLKETDLLKGQLVKLQAELSELQETSEQAQSKFKSEKQSRRQLELKVTSLEEELADLRAEKDSLEKNLSERKKKSAQERCRAEEEIDEIRKSYQEELDKLRQLLKKARVSTDQAAAEQAELQTQWEAKCEHLLASAKDEHLLQYQEVCAQRDASQQELLRLQEKCLALQAQVTALTEQNEQHTKDLENKSHMSGVAAAVTDPSEKVKKIMNQVFQSLRGEFELEESYNGRAVLGTIMNTIKMVTLQLLNQHEQDRGQSSSEEEEEEKEERPRQPSFSGSAGPPPAPLSREMQGSPSLSPEQAVQEAVPPPPRVLPTPQEEVQGREAEPSEAEVLSEIEEGSLSPELTCGPSQRALGPPTSVPPMPPGPVLVDSECEETLASPLENPCVEEPESTARLSLTSHLLKGDPLASGPESPGEEPQPPELKKDEDVASSTVPYREPGGAEAGSPAVGAAGGPNHCSQHTSLSGDEEDELFKGATLKVSRPKAQPDEEDEDEVVRKSQTLPSPPATTWGPFPAGPEKRTGVCGWPTPWALCAAPCGSRLGAGRGQLCKQRGDGQIPLHS</sequence>
<dbReference type="SUPFAM" id="SSF54534">
    <property type="entry name" value="FKBP-like"/>
    <property type="match status" value="1"/>
</dbReference>
<keyword evidence="12" id="KW-0009">Actin-binding</keyword>
<feature type="compositionally biased region" description="Low complexity" evidence="17">
    <location>
        <begin position="1324"/>
        <end position="1335"/>
    </location>
</feature>
<evidence type="ECO:0000256" key="9">
    <source>
        <dbReference type="ARBA" id="ARBA00022753"/>
    </source>
</evidence>
<dbReference type="Proteomes" id="UP000694399">
    <property type="component" value="Chromosome E1"/>
</dbReference>
<dbReference type="GO" id="GO:0003779">
    <property type="term" value="F:actin binding"/>
    <property type="evidence" value="ECO:0007669"/>
    <property type="project" value="UniProtKB-KW"/>
</dbReference>
<dbReference type="GO" id="GO:0015629">
    <property type="term" value="C:actin cytoskeleton"/>
    <property type="evidence" value="ECO:0007669"/>
    <property type="project" value="Ensembl"/>
</dbReference>
<feature type="compositionally biased region" description="Gly residues" evidence="17">
    <location>
        <begin position="49"/>
        <end position="58"/>
    </location>
</feature>
<keyword evidence="15" id="KW-0413">Isomerase</keyword>
<dbReference type="GO" id="GO:0030426">
    <property type="term" value="C:growth cone"/>
    <property type="evidence" value="ECO:0007669"/>
    <property type="project" value="Ensembl"/>
</dbReference>
<evidence type="ECO:0000256" key="5">
    <source>
        <dbReference type="ARBA" id="ARBA00022448"/>
    </source>
</evidence>
<dbReference type="Ensembl" id="ENSPLOT00000023865.1">
    <property type="protein sequence ID" value="ENSPLOP00000021605.1"/>
    <property type="gene ID" value="ENSPLOG00000015788.1"/>
</dbReference>
<evidence type="ECO:0000256" key="13">
    <source>
        <dbReference type="ARBA" id="ARBA00023273"/>
    </source>
</evidence>
<reference evidence="19" key="3">
    <citation type="submission" date="2025-09" db="UniProtKB">
        <authorList>
            <consortium name="Ensembl"/>
        </authorList>
    </citation>
    <scope>IDENTIFICATION</scope>
</reference>
<keyword evidence="8" id="KW-0254">Endocytosis</keyword>
<dbReference type="GO" id="GO:0005769">
    <property type="term" value="C:early endosome"/>
    <property type="evidence" value="ECO:0007669"/>
    <property type="project" value="UniProtKB-SubCell"/>
</dbReference>
<evidence type="ECO:0000256" key="2">
    <source>
        <dbReference type="ARBA" id="ARBA00004489"/>
    </source>
</evidence>
<keyword evidence="6" id="KW-0963">Cytoplasm</keyword>
<evidence type="ECO:0000313" key="20">
    <source>
        <dbReference type="Proteomes" id="UP000694399"/>
    </source>
</evidence>
<reference evidence="19" key="1">
    <citation type="journal article" date="2019" name="bioRxiv">
        <title>Long live the king: chromosome-level assembly of the lion (Panthera leo) using linked-read, Hi-C, and long read data.</title>
        <authorList>
            <person name="Armstrong E.E."/>
            <person name="Taylor R.W."/>
            <person name="Miller D.E."/>
            <person name="Kaelin C."/>
            <person name="Barsh G."/>
            <person name="Hadly E.A."/>
            <person name="Petrov D."/>
        </authorList>
    </citation>
    <scope>NUCLEOTIDE SEQUENCE [LARGE SCALE GENOMIC DNA]</scope>
</reference>
<comment type="subunit">
    <text evidence="14">Interacts with WIP and actin. Interacts with TBC1D23.</text>
</comment>
<evidence type="ECO:0000256" key="11">
    <source>
        <dbReference type="ARBA" id="ARBA00023054"/>
    </source>
</evidence>
<evidence type="ECO:0000256" key="1">
    <source>
        <dbReference type="ARBA" id="ARBA00004412"/>
    </source>
</evidence>
<keyword evidence="7" id="KW-0597">Phosphoprotein</keyword>
<dbReference type="GO" id="GO:0006897">
    <property type="term" value="P:endocytosis"/>
    <property type="evidence" value="ECO:0007669"/>
    <property type="project" value="UniProtKB-KW"/>
</dbReference>
<evidence type="ECO:0000256" key="8">
    <source>
        <dbReference type="ARBA" id="ARBA00022583"/>
    </source>
</evidence>
<comment type="similarity">
    <text evidence="4">Belongs to the FKBP-type PPIase family.</text>
</comment>
<evidence type="ECO:0000256" key="16">
    <source>
        <dbReference type="SAM" id="Coils"/>
    </source>
</evidence>
<feature type="compositionally biased region" description="Acidic residues" evidence="17">
    <location>
        <begin position="1211"/>
        <end position="1222"/>
    </location>
</feature>
<dbReference type="PROSITE" id="PS50059">
    <property type="entry name" value="FKBP_PPIASE"/>
    <property type="match status" value="1"/>
</dbReference>
<evidence type="ECO:0000256" key="3">
    <source>
        <dbReference type="ARBA" id="ARBA00004496"/>
    </source>
</evidence>
<evidence type="ECO:0000256" key="14">
    <source>
        <dbReference type="ARBA" id="ARBA00065657"/>
    </source>
</evidence>
<dbReference type="Pfam" id="PF00254">
    <property type="entry name" value="FKBP_C"/>
    <property type="match status" value="1"/>
</dbReference>
<feature type="region of interest" description="Disordered" evidence="17">
    <location>
        <begin position="250"/>
        <end position="278"/>
    </location>
</feature>
<keyword evidence="10" id="KW-0007">Acetylation</keyword>
<dbReference type="GO" id="GO:0016020">
    <property type="term" value="C:membrane"/>
    <property type="evidence" value="ECO:0007669"/>
    <property type="project" value="Ensembl"/>
</dbReference>
<evidence type="ECO:0000256" key="12">
    <source>
        <dbReference type="ARBA" id="ARBA00023203"/>
    </source>
</evidence>
<evidence type="ECO:0000256" key="4">
    <source>
        <dbReference type="ARBA" id="ARBA00006577"/>
    </source>
</evidence>
<evidence type="ECO:0000256" key="6">
    <source>
        <dbReference type="ARBA" id="ARBA00022490"/>
    </source>
</evidence>
<dbReference type="InterPro" id="IPR046357">
    <property type="entry name" value="PPIase_dom_sf"/>
</dbReference>
<organism evidence="19 20">
    <name type="scientific">Panthera leo</name>
    <name type="common">Lion</name>
    <dbReference type="NCBI Taxonomy" id="9689"/>
    <lineage>
        <taxon>Eukaryota</taxon>
        <taxon>Metazoa</taxon>
        <taxon>Chordata</taxon>
        <taxon>Craniata</taxon>
        <taxon>Vertebrata</taxon>
        <taxon>Euteleostomi</taxon>
        <taxon>Mammalia</taxon>
        <taxon>Eutheria</taxon>
        <taxon>Laurasiatheria</taxon>
        <taxon>Carnivora</taxon>
        <taxon>Feliformia</taxon>
        <taxon>Felidae</taxon>
        <taxon>Pantherinae</taxon>
        <taxon>Panthera</taxon>
    </lineage>
</organism>
<gene>
    <name evidence="19" type="primary">FKBP15</name>
</gene>
<keyword evidence="13" id="KW-0966">Cell projection</keyword>
<feature type="coiled-coil region" evidence="16">
    <location>
        <begin position="775"/>
        <end position="1000"/>
    </location>
</feature>
<dbReference type="GO" id="GO:0003755">
    <property type="term" value="F:peptidyl-prolyl cis-trans isomerase activity"/>
    <property type="evidence" value="ECO:0007669"/>
    <property type="project" value="UniProtKB-KW"/>
</dbReference>
<keyword evidence="20" id="KW-1185">Reference proteome</keyword>
<name>A0A8C8XLT5_PANLE</name>
<reference evidence="19" key="2">
    <citation type="submission" date="2025-08" db="UniProtKB">
        <authorList>
            <consortium name="Ensembl"/>
        </authorList>
    </citation>
    <scope>IDENTIFICATION</scope>
</reference>
<feature type="compositionally biased region" description="Polar residues" evidence="17">
    <location>
        <begin position="1174"/>
        <end position="1184"/>
    </location>
</feature>
<dbReference type="EC" id="5.2.1.8" evidence="15"/>
<dbReference type="PANTHER" id="PTHR44927:SF1">
    <property type="entry name" value="FK506-BINDING PROTEIN 15"/>
    <property type="match status" value="1"/>
</dbReference>